<dbReference type="Gene3D" id="3.30.450.20">
    <property type="entry name" value="PAS domain"/>
    <property type="match status" value="1"/>
</dbReference>
<dbReference type="PROSITE" id="PS50045">
    <property type="entry name" value="SIGMA54_INTERACT_4"/>
    <property type="match status" value="1"/>
</dbReference>
<protein>
    <submittedName>
        <fullName evidence="4">Sigma-54 interaction domain-containing protein</fullName>
    </submittedName>
</protein>
<accession>A0AB39HLH7</accession>
<dbReference type="SMART" id="SM00382">
    <property type="entry name" value="AAA"/>
    <property type="match status" value="1"/>
</dbReference>
<dbReference type="FunFam" id="3.40.50.300:FF:000006">
    <property type="entry name" value="DNA-binding transcriptional regulator NtrC"/>
    <property type="match status" value="1"/>
</dbReference>
<dbReference type="SUPFAM" id="SSF52540">
    <property type="entry name" value="P-loop containing nucleoside triphosphate hydrolases"/>
    <property type="match status" value="1"/>
</dbReference>
<feature type="domain" description="Sigma-54 factor interaction" evidence="3">
    <location>
        <begin position="339"/>
        <end position="565"/>
    </location>
</feature>
<reference evidence="4" key="1">
    <citation type="submission" date="2024-07" db="EMBL/GenBank/DDBJ databases">
        <title>Halotolerant mesophilic bacterium Ornithinibacillus sp. 4-3, sp. nov., isolated from soil.</title>
        <authorList>
            <person name="Sidarenka A.V."/>
            <person name="Guliayeva D.E."/>
            <person name="Leanovich S.I."/>
            <person name="Hileuskaya K.S."/>
            <person name="Akhremchuk A.E."/>
            <person name="Sikolenko M.A."/>
            <person name="Valentovich L.N."/>
        </authorList>
    </citation>
    <scope>NUCLEOTIDE SEQUENCE</scope>
    <source>
        <strain evidence="4">4-3</strain>
    </source>
</reference>
<dbReference type="GO" id="GO:0005524">
    <property type="term" value="F:ATP binding"/>
    <property type="evidence" value="ECO:0007669"/>
    <property type="project" value="UniProtKB-KW"/>
</dbReference>
<dbReference type="InterPro" id="IPR027417">
    <property type="entry name" value="P-loop_NTPase"/>
</dbReference>
<dbReference type="PANTHER" id="PTHR32071:SF57">
    <property type="entry name" value="C4-DICARBOXYLATE TRANSPORT TRANSCRIPTIONAL REGULATORY PROTEIN DCTD"/>
    <property type="match status" value="1"/>
</dbReference>
<dbReference type="InterPro" id="IPR025662">
    <property type="entry name" value="Sigma_54_int_dom_ATP-bd_1"/>
</dbReference>
<name>A0AB39HLH7_9BACI</name>
<dbReference type="EMBL" id="CP162599">
    <property type="protein sequence ID" value="XDK33181.1"/>
    <property type="molecule type" value="Genomic_DNA"/>
</dbReference>
<proteinExistence type="predicted"/>
<keyword evidence="2" id="KW-0067">ATP-binding</keyword>
<evidence type="ECO:0000256" key="2">
    <source>
        <dbReference type="ARBA" id="ARBA00022840"/>
    </source>
</evidence>
<dbReference type="Gene3D" id="1.10.8.60">
    <property type="match status" value="1"/>
</dbReference>
<dbReference type="PROSITE" id="PS00675">
    <property type="entry name" value="SIGMA54_INTERACT_1"/>
    <property type="match status" value="1"/>
</dbReference>
<dbReference type="InterPro" id="IPR036388">
    <property type="entry name" value="WH-like_DNA-bd_sf"/>
</dbReference>
<evidence type="ECO:0000256" key="1">
    <source>
        <dbReference type="ARBA" id="ARBA00022741"/>
    </source>
</evidence>
<dbReference type="InterPro" id="IPR025943">
    <property type="entry name" value="Sigma_54_int_dom_ATP-bd_2"/>
</dbReference>
<dbReference type="Gene3D" id="1.10.10.10">
    <property type="entry name" value="Winged helix-like DNA-binding domain superfamily/Winged helix DNA-binding domain"/>
    <property type="match status" value="1"/>
</dbReference>
<dbReference type="PROSITE" id="PS00676">
    <property type="entry name" value="SIGMA54_INTERACT_2"/>
    <property type="match status" value="1"/>
</dbReference>
<dbReference type="Pfam" id="PF00158">
    <property type="entry name" value="Sigma54_activat"/>
    <property type="match status" value="1"/>
</dbReference>
<dbReference type="RefSeq" id="WP_368653863.1">
    <property type="nucleotide sequence ID" value="NZ_CP162599.1"/>
</dbReference>
<organism evidence="4">
    <name type="scientific">Ornithinibacillus sp. 4-3</name>
    <dbReference type="NCBI Taxonomy" id="3231488"/>
    <lineage>
        <taxon>Bacteria</taxon>
        <taxon>Bacillati</taxon>
        <taxon>Bacillota</taxon>
        <taxon>Bacilli</taxon>
        <taxon>Bacillales</taxon>
        <taxon>Bacillaceae</taxon>
        <taxon>Ornithinibacillus</taxon>
    </lineage>
</organism>
<dbReference type="InterPro" id="IPR003593">
    <property type="entry name" value="AAA+_ATPase"/>
</dbReference>
<gene>
    <name evidence="4" type="ORF">AB4Y30_02090</name>
</gene>
<dbReference type="AlphaFoldDB" id="A0AB39HLH7"/>
<dbReference type="GO" id="GO:0006355">
    <property type="term" value="P:regulation of DNA-templated transcription"/>
    <property type="evidence" value="ECO:0007669"/>
    <property type="project" value="InterPro"/>
</dbReference>
<dbReference type="InterPro" id="IPR058031">
    <property type="entry name" value="AAA_lid_NorR"/>
</dbReference>
<dbReference type="InterPro" id="IPR002078">
    <property type="entry name" value="Sigma_54_int"/>
</dbReference>
<evidence type="ECO:0000313" key="4">
    <source>
        <dbReference type="EMBL" id="XDK33181.1"/>
    </source>
</evidence>
<sequence>MKIYTIGLVCPDEKTRFHITNFLQIVFRGWLNVEGVSLQHIDNIRRINAKIVLFSAPELVNQAKEFGMINRDTEVIIAKRMVHHHSFEQLLELYKIKDGTNIYVSNINYEAELSSIKLLKSLKLNHLNYIPYHQANKAKDSEVHICVTFGNPNAPTDVARILDLGPRQIEYSTIVEIAQRLGISDYNIHAANNSAYIKSIMKSSDLGNFDELIERSKYLNAILGYSRDGILLLDKDFKIICLNEEAATIIASQQNYDIYGKELSKLIPTMEVILSENNTQKNIQWKNIRINGKVYACSIEHWRGRNDEYLLIIHRKKEEIQLDENNDKGFYSRYEFSDIITQNQNMKELKEFASAVAKGNYNIVIYGETGTGKELFAHSIHNASLRRGRPFIFTNVTALPDSLIESELFGYEEGAFTGAKKGGKPGLFELANGGTIFLDEIGDLSLSLQTKLLRVIQERRVQRVGGTRVISLDVRIIAATNRNLLEMCAEGTFRKDLYYRLHVVPIHIPPLRERKDDIPLLMNYFLRDNGIDITLLTPRLLNYLHEYEWAGNTRELENFCQYITSLVDVFGEDPGKIEHKGFDFLQERLESFKRLLPQPSNLGILYQQNQDYDQDFINILQILNQAANNGETMSRNKVYESLKSHHPLSLQQTRDRLQKMANKGLVVSGKTKQGTHITEKGKDYLFGRK</sequence>
<dbReference type="Gene3D" id="3.40.50.300">
    <property type="entry name" value="P-loop containing nucleotide triphosphate hydrolases"/>
    <property type="match status" value="1"/>
</dbReference>
<keyword evidence="1" id="KW-0547">Nucleotide-binding</keyword>
<dbReference type="CDD" id="cd00009">
    <property type="entry name" value="AAA"/>
    <property type="match status" value="1"/>
</dbReference>
<dbReference type="Pfam" id="PF25601">
    <property type="entry name" value="AAA_lid_14"/>
    <property type="match status" value="1"/>
</dbReference>
<evidence type="ECO:0000259" key="3">
    <source>
        <dbReference type="PROSITE" id="PS50045"/>
    </source>
</evidence>
<dbReference type="PANTHER" id="PTHR32071">
    <property type="entry name" value="TRANSCRIPTIONAL REGULATORY PROTEIN"/>
    <property type="match status" value="1"/>
</dbReference>